<reference evidence="1 2" key="2">
    <citation type="submission" date="2018-06" db="EMBL/GenBank/DDBJ databases">
        <title>Metagenomic assembly of (sub)arctic Cyanobacteria and their associated microbiome from non-axenic cultures.</title>
        <authorList>
            <person name="Baurain D."/>
        </authorList>
    </citation>
    <scope>NUCLEOTIDE SEQUENCE [LARGE SCALE GENOMIC DNA]</scope>
    <source>
        <strain evidence="1">ULC041bin1</strain>
    </source>
</reference>
<proteinExistence type="predicted"/>
<reference evidence="2" key="1">
    <citation type="submission" date="2018-04" db="EMBL/GenBank/DDBJ databases">
        <authorList>
            <person name="Cornet L."/>
        </authorList>
    </citation>
    <scope>NUCLEOTIDE SEQUENCE [LARGE SCALE GENOMIC DNA]</scope>
</reference>
<organism evidence="1 2">
    <name type="scientific">Shackletoniella antarctica</name>
    <dbReference type="NCBI Taxonomy" id="268115"/>
    <lineage>
        <taxon>Bacteria</taxon>
        <taxon>Bacillati</taxon>
        <taxon>Cyanobacteriota</taxon>
        <taxon>Cyanophyceae</taxon>
        <taxon>Oculatellales</taxon>
        <taxon>Oculatellaceae</taxon>
        <taxon>Shackletoniella</taxon>
    </lineage>
</organism>
<sequence>MNPNSQALPDYERHLLGAMAYFLGRDPEAQARACLCMYLRQAEPRIMAQVRYYAHRLSAQTGQPVSEYDLLTLIAQSPEAVTELLPDLGQVHNPNQPDVFS</sequence>
<gene>
    <name evidence="1" type="ORF">DCF17_11790</name>
</gene>
<comment type="caution">
    <text evidence="1">The sequence shown here is derived from an EMBL/GenBank/DDBJ whole genome shotgun (WGS) entry which is preliminary data.</text>
</comment>
<name>A0A2W4XYV1_9CYAN</name>
<evidence type="ECO:0000313" key="1">
    <source>
        <dbReference type="EMBL" id="PZO40421.1"/>
    </source>
</evidence>
<dbReference type="AlphaFoldDB" id="A0A2W4XYV1"/>
<dbReference type="Proteomes" id="UP000249081">
    <property type="component" value="Unassembled WGS sequence"/>
</dbReference>
<accession>A0A2W4XYV1</accession>
<dbReference type="EMBL" id="QBMN01000073">
    <property type="protein sequence ID" value="PZO40421.1"/>
    <property type="molecule type" value="Genomic_DNA"/>
</dbReference>
<protein>
    <submittedName>
        <fullName evidence="1">Uncharacterized protein</fullName>
    </submittedName>
</protein>
<evidence type="ECO:0000313" key="2">
    <source>
        <dbReference type="Proteomes" id="UP000249081"/>
    </source>
</evidence>